<name>A0A2M3ZW94_9DIPT</name>
<reference evidence="1" key="1">
    <citation type="submission" date="2018-01" db="EMBL/GenBank/DDBJ databases">
        <title>An insight into the sialome of Amazonian anophelines.</title>
        <authorList>
            <person name="Ribeiro J.M."/>
            <person name="Scarpassa V."/>
            <person name="Calvo E."/>
        </authorList>
    </citation>
    <scope>NUCLEOTIDE SEQUENCE</scope>
    <source>
        <tissue evidence="1">Salivary glands</tissue>
    </source>
</reference>
<proteinExistence type="predicted"/>
<accession>A0A2M3ZW94</accession>
<dbReference type="AlphaFoldDB" id="A0A2M3ZW94"/>
<evidence type="ECO:0000313" key="1">
    <source>
        <dbReference type="EMBL" id="MBW32762.1"/>
    </source>
</evidence>
<protein>
    <submittedName>
        <fullName evidence="1">Putative secreted peptide</fullName>
    </submittedName>
</protein>
<organism evidence="1">
    <name type="scientific">Anopheles braziliensis</name>
    <dbReference type="NCBI Taxonomy" id="58242"/>
    <lineage>
        <taxon>Eukaryota</taxon>
        <taxon>Metazoa</taxon>
        <taxon>Ecdysozoa</taxon>
        <taxon>Arthropoda</taxon>
        <taxon>Hexapoda</taxon>
        <taxon>Insecta</taxon>
        <taxon>Pterygota</taxon>
        <taxon>Neoptera</taxon>
        <taxon>Endopterygota</taxon>
        <taxon>Diptera</taxon>
        <taxon>Nematocera</taxon>
        <taxon>Culicoidea</taxon>
        <taxon>Culicidae</taxon>
        <taxon>Anophelinae</taxon>
        <taxon>Anopheles</taxon>
    </lineage>
</organism>
<dbReference type="EMBL" id="GGFM01012011">
    <property type="protein sequence ID" value="MBW32762.1"/>
    <property type="molecule type" value="Transcribed_RNA"/>
</dbReference>
<sequence>MLSLYSALHCSRRARPRILLCLLCLPSSQQVDRGAFLSWGRVLFRIWLQTFTNQTTALACARLLEEKKRGP</sequence>